<dbReference type="InterPro" id="IPR059052">
    <property type="entry name" value="HH_YbhG-like"/>
</dbReference>
<sequence>MADFLCSLGFLAALFSHCGPPPPLGAGYAEGEYVQIAPLATARVEALAVQRGDRVEAGQPVATLESRDAALALAAAEAAHARAASTLADLEKGGRAPEIAAIEATLASARAHAEHAAREAARQERLLAQRVSAPAQLEDARAAAEMAEAAVREAEARLAVARLPARPDAIAAARAALAQAEADRQAMEWQLQQRRLTAPTPGTVTDILRHEGEIAGPSAPVLTYLPDGAVTLRFYVAEADLAALARGTRLTVGCDGCAPAGATVSFIADEAEFTPPVIYARDTRQKLVYLVEARPEPGSPLKPGQIVEVWKAP</sequence>
<evidence type="ECO:0000313" key="6">
    <source>
        <dbReference type="Proteomes" id="UP000509322"/>
    </source>
</evidence>
<gene>
    <name evidence="5" type="ORF">HYQ43_21285</name>
</gene>
<dbReference type="PANTHER" id="PTHR32347:SF23">
    <property type="entry name" value="BLL5650 PROTEIN"/>
    <property type="match status" value="1"/>
</dbReference>
<dbReference type="AlphaFoldDB" id="A0A7H9C017"/>
<dbReference type="Proteomes" id="UP000509322">
    <property type="component" value="Plasmid unnamed1"/>
</dbReference>
<evidence type="ECO:0000256" key="2">
    <source>
        <dbReference type="ARBA" id="ARBA00023054"/>
    </source>
</evidence>
<dbReference type="InterPro" id="IPR050465">
    <property type="entry name" value="UPF0194_transport"/>
</dbReference>
<evidence type="ECO:0000256" key="1">
    <source>
        <dbReference type="ARBA" id="ARBA00004196"/>
    </source>
</evidence>
<geneLocation type="plasmid" evidence="5 6">
    <name>unnamed1</name>
</geneLocation>
<dbReference type="Gene3D" id="2.40.50.100">
    <property type="match status" value="2"/>
</dbReference>
<comment type="subcellular location">
    <subcellularLocation>
        <location evidence="1">Cell envelope</location>
    </subcellularLocation>
</comment>
<evidence type="ECO:0000313" key="5">
    <source>
        <dbReference type="EMBL" id="QLH16752.1"/>
    </source>
</evidence>
<dbReference type="SUPFAM" id="SSF111369">
    <property type="entry name" value="HlyD-like secretion proteins"/>
    <property type="match status" value="1"/>
</dbReference>
<dbReference type="Pfam" id="PF25881">
    <property type="entry name" value="HH_YBHG"/>
    <property type="match status" value="1"/>
</dbReference>
<dbReference type="Gene3D" id="2.40.30.170">
    <property type="match status" value="1"/>
</dbReference>
<protein>
    <submittedName>
        <fullName evidence="5">HlyD family efflux transporter periplasmic adaptor subunit</fullName>
    </submittedName>
</protein>
<name>A0A7H9C017_PARPN</name>
<dbReference type="PANTHER" id="PTHR32347">
    <property type="entry name" value="EFFLUX SYSTEM COMPONENT YKNX-RELATED"/>
    <property type="match status" value="1"/>
</dbReference>
<keyword evidence="5" id="KW-0614">Plasmid</keyword>
<dbReference type="EMBL" id="CP058691">
    <property type="protein sequence ID" value="QLH16752.1"/>
    <property type="molecule type" value="Genomic_DNA"/>
</dbReference>
<keyword evidence="2 3" id="KW-0175">Coiled coil</keyword>
<organism evidence="5 6">
    <name type="scientific">Paracoccus pantotrophus</name>
    <name type="common">Thiosphaera pantotropha</name>
    <dbReference type="NCBI Taxonomy" id="82367"/>
    <lineage>
        <taxon>Bacteria</taxon>
        <taxon>Pseudomonadati</taxon>
        <taxon>Pseudomonadota</taxon>
        <taxon>Alphaproteobacteria</taxon>
        <taxon>Rhodobacterales</taxon>
        <taxon>Paracoccaceae</taxon>
        <taxon>Paracoccus</taxon>
    </lineage>
</organism>
<proteinExistence type="predicted"/>
<dbReference type="GO" id="GO:0030313">
    <property type="term" value="C:cell envelope"/>
    <property type="evidence" value="ECO:0007669"/>
    <property type="project" value="UniProtKB-SubCell"/>
</dbReference>
<accession>A0A7H9C017</accession>
<feature type="coiled-coil region" evidence="3">
    <location>
        <begin position="137"/>
        <end position="190"/>
    </location>
</feature>
<dbReference type="RefSeq" id="WP_028710251.1">
    <property type="nucleotide sequence ID" value="NZ_CP038205.1"/>
</dbReference>
<evidence type="ECO:0000256" key="3">
    <source>
        <dbReference type="SAM" id="Coils"/>
    </source>
</evidence>
<reference evidence="5 6" key="1">
    <citation type="submission" date="2020-07" db="EMBL/GenBank/DDBJ databases">
        <title>The complete genome of Paracoccus pantotrophus ACCC 10489.</title>
        <authorList>
            <person name="Si Y."/>
        </authorList>
    </citation>
    <scope>NUCLEOTIDE SEQUENCE [LARGE SCALE GENOMIC DNA]</scope>
    <source>
        <strain evidence="5 6">ACCC10489</strain>
        <plasmid evidence="5 6">unnamed1</plasmid>
    </source>
</reference>
<dbReference type="Gene3D" id="1.10.287.470">
    <property type="entry name" value="Helix hairpin bin"/>
    <property type="match status" value="2"/>
</dbReference>
<feature type="domain" description="YbhG-like alpha-helical hairpin" evidence="4">
    <location>
        <begin position="67"/>
        <end position="192"/>
    </location>
</feature>
<evidence type="ECO:0000259" key="4">
    <source>
        <dbReference type="Pfam" id="PF25881"/>
    </source>
</evidence>